<keyword evidence="10" id="KW-0460">Magnesium</keyword>
<feature type="transmembrane region" description="Helical" evidence="10">
    <location>
        <begin position="20"/>
        <end position="41"/>
    </location>
</feature>
<dbReference type="PATRIC" id="fig|129848.4.peg.1678"/>
<dbReference type="PROSITE" id="PS00379">
    <property type="entry name" value="CDP_ALCOHOL_P_TRANSF"/>
    <property type="match status" value="1"/>
</dbReference>
<keyword evidence="8" id="KW-0594">Phospholipid biosynthesis</keyword>
<dbReference type="InterPro" id="IPR000462">
    <property type="entry name" value="CDP-OH_P_trans"/>
</dbReference>
<keyword evidence="7 10" id="KW-0472">Membrane</keyword>
<sequence>MLNRLRPNVKKFIDPLAKRINVNPNVLTILGLIVSILSGFMFAVGDLLLGAAMILLGGFVDMLDGAVARNNSSKTKFGGILDSTSDRFADAAIIIGIMYGGFVNPLIGALAIHASLTVSYVRARAESEGISCSVGFAERAERLIIVVAGAILSVVFHENMILYGAVVLIMILGYLTVFQRVYHSWKELKGQ</sequence>
<evidence type="ECO:0000256" key="4">
    <source>
        <dbReference type="ARBA" id="ARBA00022692"/>
    </source>
</evidence>
<evidence type="ECO:0000313" key="13">
    <source>
        <dbReference type="Proteomes" id="UP000094707"/>
    </source>
</evidence>
<dbReference type="InterPro" id="IPR048254">
    <property type="entry name" value="CDP_ALCOHOL_P_TRANSF_CS"/>
</dbReference>
<feature type="binding site" evidence="10">
    <location>
        <position position="61"/>
    </location>
    <ligand>
        <name>Mg(2+)</name>
        <dbReference type="ChEBI" id="CHEBI:18420"/>
        <label>1</label>
    </ligand>
</feature>
<dbReference type="NCBIfam" id="NF040950">
    <property type="entry name" value="archin_ph_syn"/>
    <property type="match status" value="1"/>
</dbReference>
<comment type="cofactor">
    <cofactor evidence="10">
        <name>Mn(2+)</name>
        <dbReference type="ChEBI" id="CHEBI:29035"/>
    </cofactor>
    <cofactor evidence="10">
        <name>Mg(2+)</name>
        <dbReference type="ChEBI" id="CHEBI:18420"/>
    </cofactor>
    <text evidence="10">Binds 2 Mg(2+) or Mn(2+) ions per subunit.</text>
</comment>
<keyword evidence="10" id="KW-1003">Cell membrane</keyword>
<evidence type="ECO:0000256" key="5">
    <source>
        <dbReference type="ARBA" id="ARBA00022989"/>
    </source>
</evidence>
<evidence type="ECO:0000256" key="11">
    <source>
        <dbReference type="RuleBase" id="RU003750"/>
    </source>
</evidence>
<evidence type="ECO:0000256" key="6">
    <source>
        <dbReference type="ARBA" id="ARBA00023098"/>
    </source>
</evidence>
<gene>
    <name evidence="12" type="ORF">MCBB_1640</name>
</gene>
<evidence type="ECO:0000256" key="8">
    <source>
        <dbReference type="ARBA" id="ARBA00023209"/>
    </source>
</evidence>
<dbReference type="InterPro" id="IPR043130">
    <property type="entry name" value="CDP-OH_PTrfase_TM_dom"/>
</dbReference>
<dbReference type="GeneID" id="30412478"/>
<proteinExistence type="inferred from homology"/>
<feature type="binding site" evidence="10">
    <location>
        <position position="64"/>
    </location>
    <ligand>
        <name>Mg(2+)</name>
        <dbReference type="ChEBI" id="CHEBI:18420"/>
        <label>1</label>
    </ligand>
</feature>
<keyword evidence="2 10" id="KW-0444">Lipid biosynthesis</keyword>
<organism evidence="12 13">
    <name type="scientific">Methanobacterium congolense</name>
    <dbReference type="NCBI Taxonomy" id="118062"/>
    <lineage>
        <taxon>Archaea</taxon>
        <taxon>Methanobacteriati</taxon>
        <taxon>Methanobacteriota</taxon>
        <taxon>Methanomada group</taxon>
        <taxon>Methanobacteria</taxon>
        <taxon>Methanobacteriales</taxon>
        <taxon>Methanobacteriaceae</taxon>
        <taxon>Methanobacterium</taxon>
    </lineage>
</organism>
<dbReference type="PANTHER" id="PTHR14269:SF62">
    <property type="entry name" value="CDP-DIACYLGLYCEROL--GLYCEROL-3-PHOSPHATE 3-PHOSPHATIDYLTRANSFERASE 1, CHLOROPLASTIC"/>
    <property type="match status" value="1"/>
</dbReference>
<dbReference type="AlphaFoldDB" id="A0A1D3L3R5"/>
<dbReference type="GO" id="GO:0046474">
    <property type="term" value="P:glycerophospholipid biosynthetic process"/>
    <property type="evidence" value="ECO:0007669"/>
    <property type="project" value="TreeGrafter"/>
</dbReference>
<dbReference type="GO" id="GO:0016780">
    <property type="term" value="F:phosphotransferase activity, for other substituted phosphate groups"/>
    <property type="evidence" value="ECO:0007669"/>
    <property type="project" value="UniProtKB-UniRule"/>
</dbReference>
<dbReference type="Gene3D" id="1.20.120.1760">
    <property type="match status" value="1"/>
</dbReference>
<comment type="pathway">
    <text evidence="10">Lipid metabolism; phospholipid metabolism.</text>
</comment>
<dbReference type="GO" id="GO:0005886">
    <property type="term" value="C:plasma membrane"/>
    <property type="evidence" value="ECO:0007669"/>
    <property type="project" value="UniProtKB-SubCell"/>
</dbReference>
<dbReference type="GO" id="GO:0000287">
    <property type="term" value="F:magnesium ion binding"/>
    <property type="evidence" value="ECO:0007669"/>
    <property type="project" value="UniProtKB-UniRule"/>
</dbReference>
<keyword evidence="4 10" id="KW-0812">Transmembrane</keyword>
<feature type="active site" description="Proton acceptor" evidence="10">
    <location>
        <position position="86"/>
    </location>
</feature>
<reference evidence="12 13" key="1">
    <citation type="submission" date="2016-08" db="EMBL/GenBank/DDBJ databases">
        <authorList>
            <person name="Seilhamer J.J."/>
        </authorList>
    </citation>
    <scope>NUCLEOTIDE SEQUENCE [LARGE SCALE GENOMIC DNA]</scope>
    <source>
        <strain evidence="12">Buetzberg</strain>
    </source>
</reference>
<name>A0A1D3L3R5_9EURY</name>
<evidence type="ECO:0000256" key="3">
    <source>
        <dbReference type="ARBA" id="ARBA00022679"/>
    </source>
</evidence>
<comment type="catalytic activity">
    <reaction evidence="10">
        <text>CDP-2,3-bis-O-(phytanyl)-sn-glycerol + 1D-myo-inositol 3-phosphate = saturated 1-archaetidyl-1D-myo-inositol 3-phosphate + CMP + H(+)</text>
        <dbReference type="Rhea" id="RHEA:36823"/>
        <dbReference type="ChEBI" id="CHEBI:15378"/>
        <dbReference type="ChEBI" id="CHEBI:58401"/>
        <dbReference type="ChEBI" id="CHEBI:60377"/>
        <dbReference type="ChEBI" id="CHEBI:74004"/>
        <dbReference type="ChEBI" id="CHEBI:74006"/>
        <dbReference type="EC" id="2.7.8.39"/>
    </reaction>
</comment>
<feature type="transmembrane region" description="Helical" evidence="10">
    <location>
        <begin position="47"/>
        <end position="67"/>
    </location>
</feature>
<accession>A0A1D3L3R5</accession>
<keyword evidence="10" id="KW-0479">Metal-binding</keyword>
<dbReference type="Pfam" id="PF01066">
    <property type="entry name" value="CDP-OH_P_transf"/>
    <property type="match status" value="1"/>
</dbReference>
<evidence type="ECO:0000256" key="1">
    <source>
        <dbReference type="ARBA" id="ARBA00004141"/>
    </source>
</evidence>
<keyword evidence="3 10" id="KW-0808">Transferase</keyword>
<comment type="similarity">
    <text evidence="10 11">Belongs to the CDP-alcohol phosphatidyltransferase class-I family.</text>
</comment>
<feature type="binding site" evidence="10">
    <location>
        <position position="61"/>
    </location>
    <ligand>
        <name>Mg(2+)</name>
        <dbReference type="ChEBI" id="CHEBI:18420"/>
        <label>2</label>
    </ligand>
</feature>
<comment type="function">
    <text evidence="10">Catalyzes the formation of archaetidylinositol phosphate (AIP) from CDP-archaeol (CDP-ArOH or CDP-2,3-bis-(O-phytanyl)-sn-glycerol) and 1L-myo-inositol 1-phosphate (IP or 1D-myo-inositol 3-phosphate). AIP is a precursor of archaetidyl-myo-inositol (AI), an ether-type inositol phospholipid ubiquitously distributed in archaea membranes and essential for glycolipid biosynthesis in archaea.</text>
</comment>
<keyword evidence="9 10" id="KW-1208">Phospholipid metabolism</keyword>
<comment type="subcellular location">
    <subcellularLocation>
        <location evidence="10">Cell membrane</location>
        <topology evidence="10">Multi-pass membrane protein</topology>
    </subcellularLocation>
    <subcellularLocation>
        <location evidence="1">Membrane</location>
        <topology evidence="1">Multi-pass membrane protein</topology>
    </subcellularLocation>
</comment>
<dbReference type="PANTHER" id="PTHR14269">
    <property type="entry name" value="CDP-DIACYLGLYCEROL--GLYCEROL-3-PHOSPHATE 3-PHOSPHATIDYLTRANSFERASE-RELATED"/>
    <property type="match status" value="1"/>
</dbReference>
<dbReference type="InterPro" id="IPR054868">
    <property type="entry name" value="archin_ph_syn"/>
</dbReference>
<feature type="transmembrane region" description="Helical" evidence="10">
    <location>
        <begin position="160"/>
        <end position="182"/>
    </location>
</feature>
<dbReference type="OrthoDB" id="9904at2157"/>
<dbReference type="EMBL" id="LT607756">
    <property type="protein sequence ID" value="SCG86195.1"/>
    <property type="molecule type" value="Genomic_DNA"/>
</dbReference>
<dbReference type="InterPro" id="IPR050324">
    <property type="entry name" value="CDP-alcohol_PTase-I"/>
</dbReference>
<dbReference type="HAMAP" id="MF_02242">
    <property type="entry name" value="AIP_synthase"/>
    <property type="match status" value="1"/>
</dbReference>
<evidence type="ECO:0000256" key="2">
    <source>
        <dbReference type="ARBA" id="ARBA00022516"/>
    </source>
</evidence>
<feature type="binding site" evidence="10">
    <location>
        <position position="82"/>
    </location>
    <ligand>
        <name>Mg(2+)</name>
        <dbReference type="ChEBI" id="CHEBI:18420"/>
        <label>2</label>
    </ligand>
</feature>
<feature type="transmembrane region" description="Helical" evidence="10">
    <location>
        <begin position="88"/>
        <end position="112"/>
    </location>
</feature>
<dbReference type="Proteomes" id="UP000094707">
    <property type="component" value="Chromosome I"/>
</dbReference>
<dbReference type="UniPathway" id="UPA00085"/>
<dbReference type="EC" id="2.7.8.39" evidence="10"/>
<evidence type="ECO:0000256" key="9">
    <source>
        <dbReference type="ARBA" id="ARBA00023264"/>
    </source>
</evidence>
<dbReference type="KEGG" id="mcub:MCBB_1640"/>
<dbReference type="STRING" id="118062.MCBB_1640"/>
<feature type="binding site" evidence="10">
    <location>
        <position position="82"/>
    </location>
    <ligand>
        <name>Mg(2+)</name>
        <dbReference type="ChEBI" id="CHEBI:18420"/>
        <label>1</label>
    </ligand>
</feature>
<evidence type="ECO:0000256" key="7">
    <source>
        <dbReference type="ARBA" id="ARBA00023136"/>
    </source>
</evidence>
<keyword evidence="13" id="KW-1185">Reference proteome</keyword>
<dbReference type="InterPro" id="IPR044270">
    <property type="entry name" value="AIP_synthase"/>
</dbReference>
<keyword evidence="5 10" id="KW-1133">Transmembrane helix</keyword>
<evidence type="ECO:0000313" key="12">
    <source>
        <dbReference type="EMBL" id="SCG86195.1"/>
    </source>
</evidence>
<keyword evidence="6 10" id="KW-0443">Lipid metabolism</keyword>
<dbReference type="RefSeq" id="WP_071907278.1">
    <property type="nucleotide sequence ID" value="NZ_LT607756.1"/>
</dbReference>
<evidence type="ECO:0000256" key="10">
    <source>
        <dbReference type="HAMAP-Rule" id="MF_02242"/>
    </source>
</evidence>
<protein>
    <recommendedName>
        <fullName evidence="10">Archaetidylinositol phosphate synthase</fullName>
        <shortName evidence="10">AIP synthase</shortName>
        <ecNumber evidence="10">2.7.8.39</ecNumber>
    </recommendedName>
</protein>
<feature type="binding site" evidence="10">
    <location>
        <position position="86"/>
    </location>
    <ligand>
        <name>Mg(2+)</name>
        <dbReference type="ChEBI" id="CHEBI:18420"/>
        <label>2</label>
    </ligand>
</feature>
<keyword evidence="10" id="KW-0464">Manganese</keyword>